<reference evidence="2 3" key="1">
    <citation type="submission" date="2018-10" db="EMBL/GenBank/DDBJ databases">
        <authorList>
            <person name="Ekblom R."/>
            <person name="Jareborg N."/>
        </authorList>
    </citation>
    <scope>NUCLEOTIDE SEQUENCE [LARGE SCALE GENOMIC DNA]</scope>
    <source>
        <tissue evidence="2">Muscle</tissue>
    </source>
</reference>
<evidence type="ECO:0000313" key="2">
    <source>
        <dbReference type="EMBL" id="VCX43028.1"/>
    </source>
</evidence>
<keyword evidence="3" id="KW-1185">Reference proteome</keyword>
<feature type="compositionally biased region" description="Basic residues" evidence="1">
    <location>
        <begin position="83"/>
        <end position="94"/>
    </location>
</feature>
<name>A0A9X9QB41_GULGU</name>
<dbReference type="AlphaFoldDB" id="A0A9X9QB41"/>
<dbReference type="Proteomes" id="UP000269945">
    <property type="component" value="Unassembled WGS sequence"/>
</dbReference>
<gene>
    <name evidence="2" type="ORF">BN2614_LOCUS4</name>
</gene>
<evidence type="ECO:0000256" key="1">
    <source>
        <dbReference type="SAM" id="MobiDB-lite"/>
    </source>
</evidence>
<sequence>MKRCKSDEPQQQPGEEDGAGLEDAAGPLPGADLRPGEAAGANSAGGPTSDAGAAATPNPGPRSKPPDLKKIQQLSEGSMFGHGLKHLFHSRRRSREREHQTSQDSQQQQQGTSDHESPDEKERSPEMHRVSYAMSLHDLPARPTAFNRVLQQIRSRPSIKRGASLHSSGGGG</sequence>
<feature type="compositionally biased region" description="Low complexity" evidence="1">
    <location>
        <begin position="102"/>
        <end position="112"/>
    </location>
</feature>
<protein>
    <submittedName>
        <fullName evidence="2">Uncharacterized protein</fullName>
    </submittedName>
</protein>
<feature type="compositionally biased region" description="Basic and acidic residues" evidence="1">
    <location>
        <begin position="113"/>
        <end position="129"/>
    </location>
</feature>
<organism evidence="2 3">
    <name type="scientific">Gulo gulo</name>
    <name type="common">Wolverine</name>
    <name type="synonym">Gluton</name>
    <dbReference type="NCBI Taxonomy" id="48420"/>
    <lineage>
        <taxon>Eukaryota</taxon>
        <taxon>Metazoa</taxon>
        <taxon>Chordata</taxon>
        <taxon>Craniata</taxon>
        <taxon>Vertebrata</taxon>
        <taxon>Euteleostomi</taxon>
        <taxon>Mammalia</taxon>
        <taxon>Eutheria</taxon>
        <taxon>Laurasiatheria</taxon>
        <taxon>Carnivora</taxon>
        <taxon>Caniformia</taxon>
        <taxon>Musteloidea</taxon>
        <taxon>Mustelidae</taxon>
        <taxon>Guloninae</taxon>
        <taxon>Gulo</taxon>
    </lineage>
</organism>
<dbReference type="EMBL" id="CYRY02047119">
    <property type="protein sequence ID" value="VCX43028.1"/>
    <property type="molecule type" value="Genomic_DNA"/>
</dbReference>
<proteinExistence type="predicted"/>
<accession>A0A9X9QB41</accession>
<comment type="caution">
    <text evidence="2">The sequence shown here is derived from an EMBL/GenBank/DDBJ whole genome shotgun (WGS) entry which is preliminary data.</text>
</comment>
<evidence type="ECO:0000313" key="3">
    <source>
        <dbReference type="Proteomes" id="UP000269945"/>
    </source>
</evidence>
<feature type="non-terminal residue" evidence="2">
    <location>
        <position position="172"/>
    </location>
</feature>
<feature type="region of interest" description="Disordered" evidence="1">
    <location>
        <begin position="1"/>
        <end position="134"/>
    </location>
</feature>